<dbReference type="AlphaFoldDB" id="A0AAV3BQN4"/>
<evidence type="ECO:0000313" key="1">
    <source>
        <dbReference type="EMBL" id="EDT23423.1"/>
    </source>
</evidence>
<dbReference type="Proteomes" id="UP000004342">
    <property type="component" value="Unassembled WGS sequence"/>
</dbReference>
<organism evidence="1 2">
    <name type="scientific">Clostridium perfringens B str. ATCC 3626</name>
    <dbReference type="NCBI Taxonomy" id="451754"/>
    <lineage>
        <taxon>Bacteria</taxon>
        <taxon>Bacillati</taxon>
        <taxon>Bacillota</taxon>
        <taxon>Clostridia</taxon>
        <taxon>Eubacteriales</taxon>
        <taxon>Clostridiaceae</taxon>
        <taxon>Clostridium</taxon>
    </lineage>
</organism>
<name>A0AAV3BQN4_CLOPF</name>
<dbReference type="EMBL" id="ABDV01000018">
    <property type="protein sequence ID" value="EDT23423.1"/>
    <property type="molecule type" value="Genomic_DNA"/>
</dbReference>
<evidence type="ECO:0000313" key="2">
    <source>
        <dbReference type="Proteomes" id="UP000004342"/>
    </source>
</evidence>
<gene>
    <name evidence="1" type="ORF">AC1_1490</name>
</gene>
<protein>
    <submittedName>
        <fullName evidence="1">Uncharacterized protein</fullName>
    </submittedName>
</protein>
<comment type="caution">
    <text evidence="1">The sequence shown here is derived from an EMBL/GenBank/DDBJ whole genome shotgun (WGS) entry which is preliminary data.</text>
</comment>
<proteinExistence type="predicted"/>
<accession>A0AAV3BQN4</accession>
<sequence>MMDIYNGSIFKEKIYLKTLVKIRDKSLFKKNIKFNFNNRL</sequence>
<reference evidence="1 2" key="1">
    <citation type="submission" date="2007-07" db="EMBL/GenBank/DDBJ databases">
        <title>Annotation of Clostridium perfringens B str. ATCC 3626.</title>
        <authorList>
            <person name="Paulsen I."/>
            <person name="Sebastian Y."/>
        </authorList>
    </citation>
    <scope>NUCLEOTIDE SEQUENCE [LARGE SCALE GENOMIC DNA]</scope>
    <source>
        <strain evidence="2">B str. ATCC 3626</strain>
    </source>
</reference>